<keyword evidence="3" id="KW-1185">Reference proteome</keyword>
<dbReference type="OrthoDB" id="2141514at2759"/>
<reference evidence="2" key="1">
    <citation type="submission" date="2022-11" db="EMBL/GenBank/DDBJ databases">
        <authorList>
            <person name="Scott C."/>
            <person name="Bruce N."/>
        </authorList>
    </citation>
    <scope>NUCLEOTIDE SEQUENCE</scope>
</reference>
<dbReference type="SUPFAM" id="SSF53474">
    <property type="entry name" value="alpha/beta-Hydrolases"/>
    <property type="match status" value="1"/>
</dbReference>
<dbReference type="InterPro" id="IPR029058">
    <property type="entry name" value="AB_hydrolase_fold"/>
</dbReference>
<evidence type="ECO:0000313" key="2">
    <source>
        <dbReference type="EMBL" id="CAI4214352.1"/>
    </source>
</evidence>
<dbReference type="EMBL" id="CALLCH030000011">
    <property type="protein sequence ID" value="CAI4214352.1"/>
    <property type="molecule type" value="Genomic_DNA"/>
</dbReference>
<accession>A0A9P1M8P5</accession>
<evidence type="ECO:0008006" key="4">
    <source>
        <dbReference type="Google" id="ProtNLM"/>
    </source>
</evidence>
<dbReference type="AlphaFoldDB" id="A0A9P1M8P5"/>
<protein>
    <recommendedName>
        <fullName evidence="4">Alpha/beta-hydrolase</fullName>
    </recommendedName>
</protein>
<comment type="caution">
    <text evidence="2">The sequence shown here is derived from an EMBL/GenBank/DDBJ whole genome shotgun (WGS) entry which is preliminary data.</text>
</comment>
<name>A0A9P1M8P5_9PEZI</name>
<evidence type="ECO:0000256" key="1">
    <source>
        <dbReference type="SAM" id="SignalP"/>
    </source>
</evidence>
<sequence>MFKIIALSGLVGILPLCAAQTRPVQTGQPGGTGPYPASWTTDFPLTNHTIFAPVDPPANLKLPVIVWGQTGCSYDALRFEQFLIEVASQGVFIIANGTPDGSDNPNGIAETQNPDSSLHLAAIDWVTAEAGSGAYVNVDASRLAAAGQSCGGVQAYSVSDDERVTAIGIFNSGMINANDPLPTTIDKPIFYFLGGPSDIAYANGERDYVNLPADTPKWKGNLAVGHMGTYAAANGGKFGVAASHWARWILRGDAEAAGFFTGSGTETAEADGWEVVHDMLDAIEVESWDA</sequence>
<keyword evidence="1" id="KW-0732">Signal</keyword>
<organism evidence="2 3">
    <name type="scientific">Parascedosporium putredinis</name>
    <dbReference type="NCBI Taxonomy" id="1442378"/>
    <lineage>
        <taxon>Eukaryota</taxon>
        <taxon>Fungi</taxon>
        <taxon>Dikarya</taxon>
        <taxon>Ascomycota</taxon>
        <taxon>Pezizomycotina</taxon>
        <taxon>Sordariomycetes</taxon>
        <taxon>Hypocreomycetidae</taxon>
        <taxon>Microascales</taxon>
        <taxon>Microascaceae</taxon>
        <taxon>Parascedosporium</taxon>
    </lineage>
</organism>
<gene>
    <name evidence="2" type="ORF">PPNO1_LOCUS4081</name>
</gene>
<feature type="signal peptide" evidence="1">
    <location>
        <begin position="1"/>
        <end position="19"/>
    </location>
</feature>
<feature type="chain" id="PRO_5040174314" description="Alpha/beta-hydrolase" evidence="1">
    <location>
        <begin position="20"/>
        <end position="290"/>
    </location>
</feature>
<dbReference type="Proteomes" id="UP000838763">
    <property type="component" value="Unassembled WGS sequence"/>
</dbReference>
<dbReference type="Gene3D" id="3.40.50.1820">
    <property type="entry name" value="alpha/beta hydrolase"/>
    <property type="match status" value="1"/>
</dbReference>
<proteinExistence type="predicted"/>
<evidence type="ECO:0000313" key="3">
    <source>
        <dbReference type="Proteomes" id="UP000838763"/>
    </source>
</evidence>